<comment type="subcellular location">
    <subcellularLocation>
        <location evidence="3 4">Nucleus</location>
    </subcellularLocation>
</comment>
<dbReference type="SUPFAM" id="SSF46689">
    <property type="entry name" value="Homeodomain-like"/>
    <property type="match status" value="1"/>
</dbReference>
<evidence type="ECO:0000259" key="5">
    <source>
        <dbReference type="PROSITE" id="PS50071"/>
    </source>
</evidence>
<dbReference type="AlphaFoldDB" id="A0A4P9YXI5"/>
<reference evidence="7" key="1">
    <citation type="journal article" date="2018" name="Nat. Microbiol.">
        <title>Leveraging single-cell genomics to expand the fungal tree of life.</title>
        <authorList>
            <person name="Ahrendt S.R."/>
            <person name="Quandt C.A."/>
            <person name="Ciobanu D."/>
            <person name="Clum A."/>
            <person name="Salamov A."/>
            <person name="Andreopoulos B."/>
            <person name="Cheng J.F."/>
            <person name="Woyke T."/>
            <person name="Pelin A."/>
            <person name="Henrissat B."/>
            <person name="Reynolds N.K."/>
            <person name="Benny G.L."/>
            <person name="Smith M.E."/>
            <person name="James T.Y."/>
            <person name="Grigoriev I.V."/>
        </authorList>
    </citation>
    <scope>NUCLEOTIDE SEQUENCE [LARGE SCALE GENOMIC DNA]</scope>
    <source>
        <strain evidence="7">Benny S71-1</strain>
    </source>
</reference>
<dbReference type="GO" id="GO:0000978">
    <property type="term" value="F:RNA polymerase II cis-regulatory region sequence-specific DNA binding"/>
    <property type="evidence" value="ECO:0007669"/>
    <property type="project" value="TreeGrafter"/>
</dbReference>
<dbReference type="Pfam" id="PF00046">
    <property type="entry name" value="Homeodomain"/>
    <property type="match status" value="1"/>
</dbReference>
<dbReference type="GO" id="GO:0006357">
    <property type="term" value="P:regulation of transcription by RNA polymerase II"/>
    <property type="evidence" value="ECO:0007669"/>
    <property type="project" value="TreeGrafter"/>
</dbReference>
<dbReference type="SMART" id="SM00389">
    <property type="entry name" value="HOX"/>
    <property type="match status" value="1"/>
</dbReference>
<dbReference type="GO" id="GO:0030154">
    <property type="term" value="P:cell differentiation"/>
    <property type="evidence" value="ECO:0007669"/>
    <property type="project" value="TreeGrafter"/>
</dbReference>
<dbReference type="InterPro" id="IPR000047">
    <property type="entry name" value="HTH_motif"/>
</dbReference>
<dbReference type="PRINTS" id="PR00031">
    <property type="entry name" value="HTHREPRESSR"/>
</dbReference>
<dbReference type="PROSITE" id="PS50071">
    <property type="entry name" value="HOMEOBOX_2"/>
    <property type="match status" value="1"/>
</dbReference>
<gene>
    <name evidence="6" type="ORF">SYNPS1DRAFT_16896</name>
</gene>
<dbReference type="PANTHER" id="PTHR24324:SF9">
    <property type="entry name" value="HOMEOBOX DOMAIN-CONTAINING PROTEIN"/>
    <property type="match status" value="1"/>
</dbReference>
<organism evidence="6 7">
    <name type="scientific">Syncephalis pseudoplumigaleata</name>
    <dbReference type="NCBI Taxonomy" id="1712513"/>
    <lineage>
        <taxon>Eukaryota</taxon>
        <taxon>Fungi</taxon>
        <taxon>Fungi incertae sedis</taxon>
        <taxon>Zoopagomycota</taxon>
        <taxon>Zoopagomycotina</taxon>
        <taxon>Zoopagomycetes</taxon>
        <taxon>Zoopagales</taxon>
        <taxon>Piptocephalidaceae</taxon>
        <taxon>Syncephalis</taxon>
    </lineage>
</organism>
<evidence type="ECO:0000313" key="6">
    <source>
        <dbReference type="EMBL" id="RKP24628.1"/>
    </source>
</evidence>
<dbReference type="CDD" id="cd00086">
    <property type="entry name" value="homeodomain"/>
    <property type="match status" value="1"/>
</dbReference>
<evidence type="ECO:0000256" key="2">
    <source>
        <dbReference type="ARBA" id="ARBA00023155"/>
    </source>
</evidence>
<dbReference type="PANTHER" id="PTHR24324">
    <property type="entry name" value="HOMEOBOX PROTEIN HHEX"/>
    <property type="match status" value="1"/>
</dbReference>
<dbReference type="EMBL" id="KZ990116">
    <property type="protein sequence ID" value="RKP24628.1"/>
    <property type="molecule type" value="Genomic_DNA"/>
</dbReference>
<evidence type="ECO:0000256" key="3">
    <source>
        <dbReference type="PROSITE-ProRule" id="PRU00108"/>
    </source>
</evidence>
<keyword evidence="1 3" id="KW-0238">DNA-binding</keyword>
<dbReference type="InterPro" id="IPR001356">
    <property type="entry name" value="HD"/>
</dbReference>
<sequence>MPTPEDDSSLRRRRISPAQLAVLRRVYNERTKYPVVALRNELAEKLGLRPRMVQVWFQNQR</sequence>
<protein>
    <recommendedName>
        <fullName evidence="5">Homeobox domain-containing protein</fullName>
    </recommendedName>
</protein>
<dbReference type="InterPro" id="IPR051000">
    <property type="entry name" value="Homeobox_DNA-bind_prot"/>
</dbReference>
<keyword evidence="3 4" id="KW-0539">Nucleus</keyword>
<proteinExistence type="predicted"/>
<accession>A0A4P9YXI5</accession>
<name>A0A4P9YXI5_9FUNG</name>
<dbReference type="Proteomes" id="UP000278143">
    <property type="component" value="Unassembled WGS sequence"/>
</dbReference>
<dbReference type="OrthoDB" id="6159439at2759"/>
<dbReference type="GO" id="GO:0005634">
    <property type="term" value="C:nucleus"/>
    <property type="evidence" value="ECO:0007669"/>
    <property type="project" value="UniProtKB-SubCell"/>
</dbReference>
<dbReference type="Gene3D" id="1.10.10.60">
    <property type="entry name" value="Homeodomain-like"/>
    <property type="match status" value="1"/>
</dbReference>
<keyword evidence="7" id="KW-1185">Reference proteome</keyword>
<evidence type="ECO:0000313" key="7">
    <source>
        <dbReference type="Proteomes" id="UP000278143"/>
    </source>
</evidence>
<keyword evidence="2 3" id="KW-0371">Homeobox</keyword>
<evidence type="ECO:0000256" key="1">
    <source>
        <dbReference type="ARBA" id="ARBA00023125"/>
    </source>
</evidence>
<feature type="domain" description="Homeobox" evidence="5">
    <location>
        <begin position="6"/>
        <end position="61"/>
    </location>
</feature>
<dbReference type="InterPro" id="IPR009057">
    <property type="entry name" value="Homeodomain-like_sf"/>
</dbReference>
<evidence type="ECO:0000256" key="4">
    <source>
        <dbReference type="RuleBase" id="RU000682"/>
    </source>
</evidence>
<feature type="non-terminal residue" evidence="6">
    <location>
        <position position="61"/>
    </location>
</feature>